<feature type="domain" description="Protein kinase" evidence="2">
    <location>
        <begin position="166"/>
        <end position="414"/>
    </location>
</feature>
<dbReference type="GO" id="GO:0044773">
    <property type="term" value="P:mitotic DNA damage checkpoint signaling"/>
    <property type="evidence" value="ECO:0007669"/>
    <property type="project" value="TreeGrafter"/>
</dbReference>
<dbReference type="PROSITE" id="PS50011">
    <property type="entry name" value="PROTEIN_KINASE_DOM"/>
    <property type="match status" value="1"/>
</dbReference>
<dbReference type="Proteomes" id="UP000029725">
    <property type="component" value="Unassembled WGS sequence"/>
</dbReference>
<dbReference type="OrthoDB" id="4062651at2759"/>
<dbReference type="GO" id="GO:0005524">
    <property type="term" value="F:ATP binding"/>
    <property type="evidence" value="ECO:0007669"/>
    <property type="project" value="InterPro"/>
</dbReference>
<dbReference type="Gene3D" id="1.10.510.10">
    <property type="entry name" value="Transferase(Phosphotransferase) domain 1"/>
    <property type="match status" value="1"/>
</dbReference>
<feature type="region of interest" description="Disordered" evidence="1">
    <location>
        <begin position="1"/>
        <end position="37"/>
    </location>
</feature>
<dbReference type="SUPFAM" id="SSF56112">
    <property type="entry name" value="Protein kinase-like (PK-like)"/>
    <property type="match status" value="1"/>
</dbReference>
<dbReference type="RefSeq" id="XP_013238024.1">
    <property type="nucleotide sequence ID" value="XM_013382570.1"/>
</dbReference>
<dbReference type="Pfam" id="PF00069">
    <property type="entry name" value="Pkinase"/>
    <property type="match status" value="1"/>
</dbReference>
<dbReference type="PANTHER" id="PTHR44167">
    <property type="entry name" value="OVARIAN-SPECIFIC SERINE/THREONINE-PROTEIN KINASE LOK-RELATED"/>
    <property type="match status" value="1"/>
</dbReference>
<dbReference type="EMBL" id="JMKJ01000233">
    <property type="protein sequence ID" value="KGG51597.1"/>
    <property type="molecule type" value="Genomic_DNA"/>
</dbReference>
<dbReference type="HOGENOM" id="CLU_664081_0_0_1"/>
<dbReference type="CDD" id="cd00180">
    <property type="entry name" value="PKc"/>
    <property type="match status" value="1"/>
</dbReference>
<dbReference type="GO" id="GO:0004674">
    <property type="term" value="F:protein serine/threonine kinase activity"/>
    <property type="evidence" value="ECO:0007669"/>
    <property type="project" value="TreeGrafter"/>
</dbReference>
<evidence type="ECO:0000313" key="3">
    <source>
        <dbReference type="EMBL" id="KGG51597.1"/>
    </source>
</evidence>
<dbReference type="GO" id="GO:0005634">
    <property type="term" value="C:nucleus"/>
    <property type="evidence" value="ECO:0007669"/>
    <property type="project" value="TreeGrafter"/>
</dbReference>
<dbReference type="InterPro" id="IPR011009">
    <property type="entry name" value="Kinase-like_dom_sf"/>
</dbReference>
<feature type="compositionally biased region" description="Low complexity" evidence="1">
    <location>
        <begin position="1"/>
        <end position="18"/>
    </location>
</feature>
<dbReference type="VEuPathDB" id="MicrosporidiaDB:DI09_30p130"/>
<evidence type="ECO:0000313" key="4">
    <source>
        <dbReference type="Proteomes" id="UP000029725"/>
    </source>
</evidence>
<protein>
    <recommendedName>
        <fullName evidence="2">Protein kinase domain-containing protein</fullName>
    </recommendedName>
</protein>
<dbReference type="InterPro" id="IPR000719">
    <property type="entry name" value="Prot_kinase_dom"/>
</dbReference>
<proteinExistence type="predicted"/>
<dbReference type="SMART" id="SM00220">
    <property type="entry name" value="S_TKc"/>
    <property type="match status" value="1"/>
</dbReference>
<evidence type="ECO:0000259" key="2">
    <source>
        <dbReference type="PROSITE" id="PS50011"/>
    </source>
</evidence>
<organism evidence="3 4">
    <name type="scientific">Mitosporidium daphniae</name>
    <dbReference type="NCBI Taxonomy" id="1485682"/>
    <lineage>
        <taxon>Eukaryota</taxon>
        <taxon>Fungi</taxon>
        <taxon>Fungi incertae sedis</taxon>
        <taxon>Microsporidia</taxon>
        <taxon>Mitosporidium</taxon>
    </lineage>
</organism>
<keyword evidence="4" id="KW-1185">Reference proteome</keyword>
<dbReference type="PANTHER" id="PTHR44167:SF24">
    <property type="entry name" value="SERINE_THREONINE-PROTEIN KINASE CHK2"/>
    <property type="match status" value="1"/>
</dbReference>
<name>A0A098VRD8_9MICR</name>
<dbReference type="AlphaFoldDB" id="A0A098VRD8"/>
<evidence type="ECO:0000256" key="1">
    <source>
        <dbReference type="SAM" id="MobiDB-lite"/>
    </source>
</evidence>
<accession>A0A098VRD8</accession>
<gene>
    <name evidence="3" type="ORF">DI09_30p130</name>
</gene>
<dbReference type="GeneID" id="25259503"/>
<comment type="caution">
    <text evidence="3">The sequence shown here is derived from an EMBL/GenBank/DDBJ whole genome shotgun (WGS) entry which is preliminary data.</text>
</comment>
<reference evidence="3 4" key="1">
    <citation type="submission" date="2014-04" db="EMBL/GenBank/DDBJ databases">
        <title>A new species of microsporidia sheds light on the evolution of extreme parasitism.</title>
        <authorList>
            <person name="Haag K.L."/>
            <person name="James T.Y."/>
            <person name="Larsson R."/>
            <person name="Schaer T.M."/>
            <person name="Refardt D."/>
            <person name="Pombert J.-F."/>
            <person name="Ebert D."/>
        </authorList>
    </citation>
    <scope>NUCLEOTIDE SEQUENCE [LARGE SCALE GENOMIC DNA]</scope>
    <source>
        <strain evidence="3 4">UGP3</strain>
        <tissue evidence="3">Spores</tissue>
    </source>
</reference>
<sequence length="414" mass="46236">MQKTSRSSDPDSFSSLIDLPAQRAGMRNQESDEEASEFLGTLYGTEEQGGEFYPPSASRQIEDMAQVAFITPFGREDRKIPHYSSLHYSNENMLTPGYQQGEFSAYLKAAVRSSATDFDSTNPWLKVMDFYDWKDADQTQNAGDAQFPVSQEKLVVPECRMDAFDLANKVFVGKGGQATAYLVHLKSNSSTRFIIKSYSRPVEFEREIRTVNFPHPSIIKIGCAVRERLSVIMPYADGGDLWKGFPRSKSELSDDLVVQFAAQLVTAIERIHAAGYLHHDVKPHNLVRFLNKNRVALIDFGLSVPISGAGYRRGTKITMAPEVATVAGYEDAPLHEALDWWSAGVTIYMLHKAIHDGPIVHVGDDIDKRDENLLAENFSTMNGLFTRSSPSSLTFHTNWFCQFHANGHHGLAEG</sequence>